<sequence>MGSLPSPPRPVIDLPPSPESSASNFKVYAVFSPTEQCPNTYRSNSIEFYNRFSNRWTRASSIPGLVDNHFLKGFAMVSLGDSIYIIGGRLCHRERSHGPDQDDSDHDFVEVDVDVLPLVLCYNVRSEQWSRCAPLRTPRYDFACSVHDNKIYVAGGKSTLATARGLPSAEVYNPRLDMWTPLPNMNTLRYMCVGVTWQSKFYVVGGFAEEEDSDSRLNMVLRSSAEVYDTQAGKWDLIQGMWQLDVPPNQIVTVDGKLFSCGDCLNAWKGHIEVYDGEVNIWNEVNGSQGSLNSLSSASNNTENWRPNQRLYLTMAPIGARIYFFTGHRMAGELSRTMSRVHVFDTSATSNAWRSLDPMEEVGLKELCSHCCVVEVQET</sequence>
<feature type="compositionally biased region" description="Pro residues" evidence="1">
    <location>
        <begin position="1"/>
        <end position="18"/>
    </location>
</feature>
<dbReference type="GeneID" id="108982777"/>
<dbReference type="PANTHER" id="PTHR47365">
    <property type="entry name" value="PLANT PROTEIN, PUTATIVE-RELATED"/>
    <property type="match status" value="1"/>
</dbReference>
<dbReference type="SUPFAM" id="SSF117281">
    <property type="entry name" value="Kelch motif"/>
    <property type="match status" value="1"/>
</dbReference>
<dbReference type="Gramene" id="Jr04_17430_p1">
    <property type="protein sequence ID" value="cds.Jr04_17430_p1"/>
    <property type="gene ID" value="Jr04_17430"/>
</dbReference>
<evidence type="ECO:0000256" key="1">
    <source>
        <dbReference type="SAM" id="MobiDB-lite"/>
    </source>
</evidence>
<proteinExistence type="predicted"/>
<dbReference type="Pfam" id="PF01344">
    <property type="entry name" value="Kelch_1"/>
    <property type="match status" value="2"/>
</dbReference>
<reference evidence="3" key="1">
    <citation type="submission" date="2025-08" db="UniProtKB">
        <authorList>
            <consortium name="RefSeq"/>
        </authorList>
    </citation>
    <scope>IDENTIFICATION</scope>
    <source>
        <tissue evidence="3">Leaves</tissue>
    </source>
</reference>
<evidence type="ECO:0000313" key="3">
    <source>
        <dbReference type="RefSeq" id="XP_018809780.1"/>
    </source>
</evidence>
<dbReference type="InterPro" id="IPR006652">
    <property type="entry name" value="Kelch_1"/>
</dbReference>
<name>A0A2I4DRK1_JUGRE</name>
<dbReference type="KEGG" id="jre:108982777"/>
<gene>
    <name evidence="3" type="primary">LOC108982777</name>
</gene>
<dbReference type="SMART" id="SM00612">
    <property type="entry name" value="Kelch"/>
    <property type="match status" value="2"/>
</dbReference>
<dbReference type="STRING" id="51240.A0A2I4DRK1"/>
<feature type="region of interest" description="Disordered" evidence="1">
    <location>
        <begin position="1"/>
        <end position="22"/>
    </location>
</feature>
<keyword evidence="2" id="KW-1185">Reference proteome</keyword>
<dbReference type="InterPro" id="IPR015915">
    <property type="entry name" value="Kelch-typ_b-propeller"/>
</dbReference>
<accession>A0A2I4DRK1</accession>
<dbReference type="Proteomes" id="UP000235220">
    <property type="component" value="Chromosome 4"/>
</dbReference>
<dbReference type="Gene3D" id="2.120.10.80">
    <property type="entry name" value="Kelch-type beta propeller"/>
    <property type="match status" value="2"/>
</dbReference>
<dbReference type="AlphaFoldDB" id="A0A2I4DRK1"/>
<protein>
    <submittedName>
        <fullName evidence="3">Kelch-like protein 8</fullName>
    </submittedName>
</protein>
<organism evidence="2 3">
    <name type="scientific">Juglans regia</name>
    <name type="common">English walnut</name>
    <dbReference type="NCBI Taxonomy" id="51240"/>
    <lineage>
        <taxon>Eukaryota</taxon>
        <taxon>Viridiplantae</taxon>
        <taxon>Streptophyta</taxon>
        <taxon>Embryophyta</taxon>
        <taxon>Tracheophyta</taxon>
        <taxon>Spermatophyta</taxon>
        <taxon>Magnoliopsida</taxon>
        <taxon>eudicotyledons</taxon>
        <taxon>Gunneridae</taxon>
        <taxon>Pentapetalae</taxon>
        <taxon>rosids</taxon>
        <taxon>fabids</taxon>
        <taxon>Fagales</taxon>
        <taxon>Juglandaceae</taxon>
        <taxon>Juglans</taxon>
    </lineage>
</organism>
<dbReference type="RefSeq" id="XP_018809780.1">
    <property type="nucleotide sequence ID" value="XM_018954235.2"/>
</dbReference>
<evidence type="ECO:0000313" key="2">
    <source>
        <dbReference type="Proteomes" id="UP000235220"/>
    </source>
</evidence>
<dbReference type="PANTHER" id="PTHR47365:SF1">
    <property type="entry name" value="F-BOX_KELCH-REPEAT PROTEIN"/>
    <property type="match status" value="1"/>
</dbReference>
<dbReference type="OrthoDB" id="45365at2759"/>